<dbReference type="InterPro" id="IPR000792">
    <property type="entry name" value="Tscrpt_reg_LuxR_C"/>
</dbReference>
<evidence type="ECO:0000259" key="4">
    <source>
        <dbReference type="PROSITE" id="PS50043"/>
    </source>
</evidence>
<dbReference type="GO" id="GO:0006355">
    <property type="term" value="P:regulation of DNA-templated transcription"/>
    <property type="evidence" value="ECO:0007669"/>
    <property type="project" value="InterPro"/>
</dbReference>
<reference evidence="5 6" key="1">
    <citation type="submission" date="2010-04" db="EMBL/GenBank/DDBJ databases">
        <title>The genome of Herbaspirillum seropedicae SmR1, an endophytic, nitrogen-fixing, plant-growth promoting beta-Proteobacteria.</title>
        <authorList>
            <person name="Pedrosa F.O."/>
            <person name="Monteiro R.A."/>
            <person name="Wassem R."/>
            <person name="Cruz L.M."/>
            <person name="Ayub R.A."/>
            <person name="Colauto N.B."/>
            <person name="Fernandez M.A."/>
            <person name="Fungaro M.H.P."/>
            <person name="Grisard E.C."/>
            <person name="Hungria M."/>
            <person name="Madeira H.M.F."/>
            <person name="Nodari R.O."/>
            <person name="Osaku C.A."/>
            <person name="Petzl-Erler M.L."/>
            <person name="Terenzi H."/>
            <person name="Vieira L.G.E."/>
            <person name="Almeida M.I.M."/>
            <person name="Alves L.R."/>
            <person name="Arantes O.M.N."/>
            <person name="Balsanelli E."/>
            <person name="Barcellos F.G."/>
            <person name="Baura V.A."/>
            <person name="Binde D.R."/>
            <person name="Campo R.J."/>
            <person name="Chubatsu L.S."/>
            <person name="Chueire L.M.O."/>
            <person name="Ciferri R.R."/>
            <person name="Correa L.C."/>
            <person name="da Conceicao Silva J.L."/>
            <person name="Dabul A.N.G."/>
            <person name="Dambros B.P."/>
            <person name="Faoro H."/>
            <person name="Favetti A."/>
            <person name="Friedermann G."/>
            <person name="Furlaneto M.C."/>
            <person name="Gasques L.S."/>
            <person name="Gimenes C.C.T."/>
            <person name="Gioppo N.M.R."/>
            <person name="Glienke-Blanco C."/>
            <person name="Godoy L.P."/>
            <person name="Guerra M.P."/>
            <person name="Karp S."/>
            <person name="Kava-Cordeiro V."/>
            <person name="Margarido V.P."/>
            <person name="Mathioni S.M."/>
            <person name="Menck-Soares M.A."/>
            <person name="Murace N.K."/>
            <person name="Nicolas M.F."/>
            <person name="Oliveira C.E.C."/>
            <person name="Pagnan N.A.B."/>
            <person name="Pamphile J.A."/>
            <person name="Patussi E.V."/>
            <person name="Pereira L.F.P."/>
            <person name="Pereira-Ferrari L."/>
            <person name="Pinto F.G.S."/>
            <person name="Precoma C."/>
            <person name="Prioli A.J."/>
            <person name="Prioli S.M.A.P."/>
            <person name="Raittz R.T."/>
            <person name="Ramos H.J.O."/>
            <person name="Ribeiro E.M.S.F."/>
            <person name="Rigo L.U."/>
            <person name="Rocha C.L.M.S.C."/>
            <person name="Rocha S.N."/>
            <person name="Santos K."/>
            <person name="Satori D."/>
            <person name="Silva A.G."/>
            <person name="Simao R.C.G."/>
            <person name="Soares M.A.M."/>
            <person name="Souza E.M."/>
            <person name="Steffens M.B.R."/>
            <person name="Steindel M."/>
            <person name="Tadra-Sfeir M.Z."/>
            <person name="Takahashi E.K."/>
            <person name="Torres R.A."/>
            <person name="Valle J.S."/>
            <person name="Vernal J.I."/>
            <person name="Vilas-Boas L.A."/>
            <person name="Watanabe M.A.E."/>
            <person name="Weiss V.A."/>
            <person name="Yates M.A."/>
            <person name="Souza E.M."/>
        </authorList>
    </citation>
    <scope>NUCLEOTIDE SEQUENCE [LARGE SCALE GENOMIC DNA]</scope>
    <source>
        <strain evidence="5 6">SmR1</strain>
    </source>
</reference>
<accession>D8IR89</accession>
<dbReference type="eggNOG" id="COG4566">
    <property type="taxonomic scope" value="Bacteria"/>
</dbReference>
<dbReference type="SMART" id="SM00421">
    <property type="entry name" value="HTH_LUXR"/>
    <property type="match status" value="1"/>
</dbReference>
<dbReference type="Gene3D" id="3.40.50.2300">
    <property type="match status" value="1"/>
</dbReference>
<evidence type="ECO:0000313" key="5">
    <source>
        <dbReference type="EMBL" id="ADJ65215.1"/>
    </source>
</evidence>
<dbReference type="STRING" id="757424.Hsero_3737"/>
<dbReference type="InterPro" id="IPR036388">
    <property type="entry name" value="WH-like_DNA-bd_sf"/>
</dbReference>
<dbReference type="InterPro" id="IPR011006">
    <property type="entry name" value="CheY-like_superfamily"/>
</dbReference>
<keyword evidence="3" id="KW-0804">Transcription</keyword>
<evidence type="ECO:0000256" key="3">
    <source>
        <dbReference type="ARBA" id="ARBA00023163"/>
    </source>
</evidence>
<dbReference type="Gene3D" id="1.10.10.10">
    <property type="entry name" value="Winged helix-like DNA-binding domain superfamily/Winged helix DNA-binding domain"/>
    <property type="match status" value="1"/>
</dbReference>
<keyword evidence="6" id="KW-1185">Reference proteome</keyword>
<dbReference type="EMBL" id="CP002039">
    <property type="protein sequence ID" value="ADJ65215.1"/>
    <property type="molecule type" value="Genomic_DNA"/>
</dbReference>
<feature type="domain" description="HTH luxR-type" evidence="4">
    <location>
        <begin position="131"/>
        <end position="195"/>
    </location>
</feature>
<proteinExistence type="predicted"/>
<dbReference type="PANTHER" id="PTHR44688:SF16">
    <property type="entry name" value="DNA-BINDING TRANSCRIPTIONAL ACTIVATOR DEVR_DOSR"/>
    <property type="match status" value="1"/>
</dbReference>
<organism evidence="5 6">
    <name type="scientific">Herbaspirillum seropedicae (strain SmR1)</name>
    <dbReference type="NCBI Taxonomy" id="757424"/>
    <lineage>
        <taxon>Bacteria</taxon>
        <taxon>Pseudomonadati</taxon>
        <taxon>Pseudomonadota</taxon>
        <taxon>Betaproteobacteria</taxon>
        <taxon>Burkholderiales</taxon>
        <taxon>Oxalobacteraceae</taxon>
        <taxon>Herbaspirillum</taxon>
    </lineage>
</organism>
<dbReference type="Pfam" id="PF00196">
    <property type="entry name" value="GerE"/>
    <property type="match status" value="1"/>
</dbReference>
<dbReference type="Proteomes" id="UP000000329">
    <property type="component" value="Chromosome"/>
</dbReference>
<dbReference type="SUPFAM" id="SSF46894">
    <property type="entry name" value="C-terminal effector domain of the bipartite response regulators"/>
    <property type="match status" value="1"/>
</dbReference>
<dbReference type="InterPro" id="IPR016032">
    <property type="entry name" value="Sig_transdc_resp-reg_C-effctor"/>
</dbReference>
<dbReference type="OrthoDB" id="9802186at2"/>
<dbReference type="PANTHER" id="PTHR44688">
    <property type="entry name" value="DNA-BINDING TRANSCRIPTIONAL ACTIVATOR DEVR_DOSR"/>
    <property type="match status" value="1"/>
</dbReference>
<dbReference type="CDD" id="cd06170">
    <property type="entry name" value="LuxR_C_like"/>
    <property type="match status" value="1"/>
</dbReference>
<dbReference type="HOGENOM" id="CLU_000445_90_4_4"/>
<dbReference type="PROSITE" id="PS50043">
    <property type="entry name" value="HTH_LUXR_2"/>
    <property type="match status" value="1"/>
</dbReference>
<sequence>MTNAHLAHIVGGDDSLGGPLGRLLEEAGFHVAHHRSADQFLEHATATGPGGLVLAVNMRNMDAPQLRSLLDEKKEGIPLIVITGNQPGAAPLGQSSAQQEPEVAQQLVAAFREALMPYDESAPHQQQRRIHQARLATLTRREREVLMLLVKGRLNKQIAAELGTSERTVKAHRQQVMRKMYAGSLAELVAAMTRY</sequence>
<keyword evidence="2" id="KW-0238">DNA-binding</keyword>
<dbReference type="RefSeq" id="WP_013235677.1">
    <property type="nucleotide sequence ID" value="NC_014323.1"/>
</dbReference>
<dbReference type="GeneID" id="29390280"/>
<evidence type="ECO:0000256" key="1">
    <source>
        <dbReference type="ARBA" id="ARBA00023015"/>
    </source>
</evidence>
<evidence type="ECO:0000313" key="6">
    <source>
        <dbReference type="Proteomes" id="UP000000329"/>
    </source>
</evidence>
<protein>
    <submittedName>
        <fullName evidence="5">Two component response regulator protein</fullName>
    </submittedName>
</protein>
<dbReference type="SUPFAM" id="SSF52172">
    <property type="entry name" value="CheY-like"/>
    <property type="match status" value="1"/>
</dbReference>
<evidence type="ECO:0000256" key="2">
    <source>
        <dbReference type="ARBA" id="ARBA00023125"/>
    </source>
</evidence>
<name>D8IR89_HERSS</name>
<keyword evidence="1" id="KW-0805">Transcription regulation</keyword>
<dbReference type="GO" id="GO:0003677">
    <property type="term" value="F:DNA binding"/>
    <property type="evidence" value="ECO:0007669"/>
    <property type="project" value="UniProtKB-KW"/>
</dbReference>
<dbReference type="AlphaFoldDB" id="D8IR89"/>
<gene>
    <name evidence="5" type="ordered locus">Hsero_3737</name>
</gene>
<dbReference type="PRINTS" id="PR00038">
    <property type="entry name" value="HTHLUXR"/>
</dbReference>
<dbReference type="KEGG" id="hse:Hsero_3737"/>